<keyword evidence="2" id="KW-1133">Transmembrane helix</keyword>
<gene>
    <name evidence="3" type="ORF">ACFSL4_26835</name>
</gene>
<dbReference type="RefSeq" id="WP_381088053.1">
    <property type="nucleotide sequence ID" value="NZ_JBHUDX010000083.1"/>
</dbReference>
<keyword evidence="2" id="KW-0472">Membrane</keyword>
<evidence type="ECO:0000313" key="3">
    <source>
        <dbReference type="EMBL" id="MFD1661715.1"/>
    </source>
</evidence>
<dbReference type="EMBL" id="JBHUDX010000083">
    <property type="protein sequence ID" value="MFD1661715.1"/>
    <property type="molecule type" value="Genomic_DNA"/>
</dbReference>
<sequence length="112" mass="11952">MNPSMDDRHILAEMERRLSRDDPELATLLQTLNRQFTDSQDDTGSGHDDSGARFDWRWKAGIALAIVAMTGLLLAALVTASPPADDNHGPLSGHAAAASVADQATPLTHPPV</sequence>
<keyword evidence="2" id="KW-0812">Transmembrane</keyword>
<evidence type="ECO:0000256" key="2">
    <source>
        <dbReference type="SAM" id="Phobius"/>
    </source>
</evidence>
<feature type="region of interest" description="Disordered" evidence="1">
    <location>
        <begin position="81"/>
        <end position="112"/>
    </location>
</feature>
<feature type="transmembrane region" description="Helical" evidence="2">
    <location>
        <begin position="60"/>
        <end position="80"/>
    </location>
</feature>
<dbReference type="InterPro" id="IPR021401">
    <property type="entry name" value="DUF3040"/>
</dbReference>
<protein>
    <submittedName>
        <fullName evidence="3">DUF3040 domain-containing protein</fullName>
    </submittedName>
</protein>
<feature type="region of interest" description="Disordered" evidence="1">
    <location>
        <begin position="33"/>
        <end position="52"/>
    </location>
</feature>
<keyword evidence="4" id="KW-1185">Reference proteome</keyword>
<comment type="caution">
    <text evidence="3">The sequence shown here is derived from an EMBL/GenBank/DDBJ whole genome shotgun (WGS) entry which is preliminary data.</text>
</comment>
<dbReference type="Pfam" id="PF11239">
    <property type="entry name" value="DUF3040"/>
    <property type="match status" value="1"/>
</dbReference>
<organism evidence="3 4">
    <name type="scientific">Streptomyces caeni</name>
    <dbReference type="NCBI Taxonomy" id="2307231"/>
    <lineage>
        <taxon>Bacteria</taxon>
        <taxon>Bacillati</taxon>
        <taxon>Actinomycetota</taxon>
        <taxon>Actinomycetes</taxon>
        <taxon>Kitasatosporales</taxon>
        <taxon>Streptomycetaceae</taxon>
        <taxon>Streptomyces</taxon>
    </lineage>
</organism>
<name>A0ABW4IWD2_9ACTN</name>
<evidence type="ECO:0000313" key="4">
    <source>
        <dbReference type="Proteomes" id="UP001597261"/>
    </source>
</evidence>
<proteinExistence type="predicted"/>
<evidence type="ECO:0000256" key="1">
    <source>
        <dbReference type="SAM" id="MobiDB-lite"/>
    </source>
</evidence>
<dbReference type="Proteomes" id="UP001597261">
    <property type="component" value="Unassembled WGS sequence"/>
</dbReference>
<accession>A0ABW4IWD2</accession>
<reference evidence="4" key="1">
    <citation type="journal article" date="2019" name="Int. J. Syst. Evol. Microbiol.">
        <title>The Global Catalogue of Microorganisms (GCM) 10K type strain sequencing project: providing services to taxonomists for standard genome sequencing and annotation.</title>
        <authorList>
            <consortium name="The Broad Institute Genomics Platform"/>
            <consortium name="The Broad Institute Genome Sequencing Center for Infectious Disease"/>
            <person name="Wu L."/>
            <person name="Ma J."/>
        </authorList>
    </citation>
    <scope>NUCLEOTIDE SEQUENCE [LARGE SCALE GENOMIC DNA]</scope>
    <source>
        <strain evidence="4">CGMCC 1.12470</strain>
    </source>
</reference>